<sequence>MEIGENVMGPLENYSQRVEMEEERYRVRVVLTIQTTDWDTLMLAAMTKLKLETE</sequence>
<evidence type="ECO:0000313" key="2">
    <source>
        <dbReference type="Proteomes" id="UP000242715"/>
    </source>
</evidence>
<dbReference type="AlphaFoldDB" id="A0A2Z6MF68"/>
<proteinExistence type="predicted"/>
<gene>
    <name evidence="1" type="ORF">TSUD_33670</name>
</gene>
<dbReference type="EMBL" id="DF973239">
    <property type="protein sequence ID" value="GAU21870.1"/>
    <property type="molecule type" value="Genomic_DNA"/>
</dbReference>
<protein>
    <submittedName>
        <fullName evidence="1">Uncharacterized protein</fullName>
    </submittedName>
</protein>
<accession>A0A2Z6MF68</accession>
<keyword evidence="2" id="KW-1185">Reference proteome</keyword>
<evidence type="ECO:0000313" key="1">
    <source>
        <dbReference type="EMBL" id="GAU21870.1"/>
    </source>
</evidence>
<dbReference type="Proteomes" id="UP000242715">
    <property type="component" value="Unassembled WGS sequence"/>
</dbReference>
<name>A0A2Z6MF68_TRISU</name>
<reference evidence="2" key="1">
    <citation type="journal article" date="2017" name="Front. Plant Sci.">
        <title>Climate Clever Clovers: New Paradigm to Reduce the Environmental Footprint of Ruminants by Breeding Low Methanogenic Forages Utilizing Haplotype Variation.</title>
        <authorList>
            <person name="Kaur P."/>
            <person name="Appels R."/>
            <person name="Bayer P.E."/>
            <person name="Keeble-Gagnere G."/>
            <person name="Wang J."/>
            <person name="Hirakawa H."/>
            <person name="Shirasawa K."/>
            <person name="Vercoe P."/>
            <person name="Stefanova K."/>
            <person name="Durmic Z."/>
            <person name="Nichols P."/>
            <person name="Revell C."/>
            <person name="Isobe S.N."/>
            <person name="Edwards D."/>
            <person name="Erskine W."/>
        </authorList>
    </citation>
    <scope>NUCLEOTIDE SEQUENCE [LARGE SCALE GENOMIC DNA]</scope>
    <source>
        <strain evidence="2">cv. Daliak</strain>
    </source>
</reference>
<organism evidence="1 2">
    <name type="scientific">Trifolium subterraneum</name>
    <name type="common">Subterranean clover</name>
    <dbReference type="NCBI Taxonomy" id="3900"/>
    <lineage>
        <taxon>Eukaryota</taxon>
        <taxon>Viridiplantae</taxon>
        <taxon>Streptophyta</taxon>
        <taxon>Embryophyta</taxon>
        <taxon>Tracheophyta</taxon>
        <taxon>Spermatophyta</taxon>
        <taxon>Magnoliopsida</taxon>
        <taxon>eudicotyledons</taxon>
        <taxon>Gunneridae</taxon>
        <taxon>Pentapetalae</taxon>
        <taxon>rosids</taxon>
        <taxon>fabids</taxon>
        <taxon>Fabales</taxon>
        <taxon>Fabaceae</taxon>
        <taxon>Papilionoideae</taxon>
        <taxon>50 kb inversion clade</taxon>
        <taxon>NPAAA clade</taxon>
        <taxon>Hologalegina</taxon>
        <taxon>IRL clade</taxon>
        <taxon>Trifolieae</taxon>
        <taxon>Trifolium</taxon>
    </lineage>
</organism>